<dbReference type="GO" id="GO:0016616">
    <property type="term" value="F:oxidoreductase activity, acting on the CH-OH group of donors, NAD or NADP as acceptor"/>
    <property type="evidence" value="ECO:0007669"/>
    <property type="project" value="InterPro"/>
</dbReference>
<keyword evidence="3" id="KW-0560">Oxidoreductase</keyword>
<sequence length="592" mass="66522">MGGTGERIKLFKIVCHRVPQDLSSRSGTPDPALSSQCACATPWLPGNRPAAIPARRGGFNMAKFVLAGRADCPYYAKAELLADYLQKNLPDFHIHKITQHPHVWEEWLKDLCEKNKWSHKNSPIIWRELLDRGGEGLLLGGYNEFLEYAQLYHGVTSSMTTELMKIIAQENLETHIEKELEEEARKDLINPLQVWITSASVPACYNLIPILTSGEVFGMHTEISLNLFDNKEAEENLRSVVAETQDLVAPLLQSISICTRVEDAFRQAHVVIILDDSTDQEVYTLEGCIRSRLPLCRLYGYLIEKNAHNSVRVIVGGKTFVNLKTVLLMRYAPNLAHNIVAVALGVEGQAKAVLARKLRTTPSCIKNVIIWGNISGNNYIDLRKAKVYRYESAIWGPPNYSRPVLSLIFDSEWVNRQYVATLRKLTATGKQFRPILAAHSIATTLKYWYHGSPPGEIVSLGVLSEGQFGIPEGIVFSMPVKFENGTWIVLTDLTDIEISEQIMTRMTSDLIQEKLIALGDLVSFQPYQSETDLAKGYEKTTLPTTYNNQENQRVSDAVDFLDPIPQTISEKPHSQELINDSGDKTVEERQIN</sequence>
<dbReference type="GO" id="GO:0006108">
    <property type="term" value="P:malate metabolic process"/>
    <property type="evidence" value="ECO:0007669"/>
    <property type="project" value="InterPro"/>
</dbReference>
<dbReference type="FunFam" id="3.90.110.10:FF:000006">
    <property type="entry name" value="putative malate dehydrogenase 1B"/>
    <property type="match status" value="1"/>
</dbReference>
<dbReference type="OrthoDB" id="1510206at2759"/>
<protein>
    <recommendedName>
        <fullName evidence="5">Putative malate dehydrogenase 1B</fullName>
    </recommendedName>
</protein>
<evidence type="ECO:0000256" key="3">
    <source>
        <dbReference type="ARBA" id="ARBA00023002"/>
    </source>
</evidence>
<dbReference type="Gene3D" id="3.90.110.10">
    <property type="entry name" value="Lactate dehydrogenase/glycoside hydrolase, family 4, C-terminal"/>
    <property type="match status" value="1"/>
</dbReference>
<dbReference type="FunFam" id="3.40.50.720:FF:000322">
    <property type="entry name" value="Putative malate dehydrogenase 1B"/>
    <property type="match status" value="1"/>
</dbReference>
<evidence type="ECO:0000256" key="5">
    <source>
        <dbReference type="ARBA" id="ARBA00039310"/>
    </source>
</evidence>
<evidence type="ECO:0000256" key="4">
    <source>
        <dbReference type="ARBA" id="ARBA00023027"/>
    </source>
</evidence>
<proteinExistence type="inferred from homology"/>
<dbReference type="CDD" id="cd05295">
    <property type="entry name" value="MDH_like"/>
    <property type="match status" value="1"/>
</dbReference>
<evidence type="ECO:0000313" key="7">
    <source>
        <dbReference type="Ensembl" id="ENSCAFP00030015817.1"/>
    </source>
</evidence>
<dbReference type="Proteomes" id="UP000694429">
    <property type="component" value="Chromosome 37"/>
</dbReference>
<dbReference type="SUPFAM" id="SSF56327">
    <property type="entry name" value="LDH C-terminal domain-like"/>
    <property type="match status" value="1"/>
</dbReference>
<dbReference type="InterPro" id="IPR015955">
    <property type="entry name" value="Lactate_DH/Glyco_Ohase_4_C"/>
</dbReference>
<reference evidence="7" key="2">
    <citation type="submission" date="2025-08" db="UniProtKB">
        <authorList>
            <consortium name="Ensembl"/>
        </authorList>
    </citation>
    <scope>IDENTIFICATION</scope>
</reference>
<dbReference type="InterPro" id="IPR010945">
    <property type="entry name" value="Malate_DH_type2"/>
</dbReference>
<evidence type="ECO:0000313" key="8">
    <source>
        <dbReference type="Proteomes" id="UP000694429"/>
    </source>
</evidence>
<feature type="compositionally biased region" description="Basic and acidic residues" evidence="6">
    <location>
        <begin position="581"/>
        <end position="592"/>
    </location>
</feature>
<keyword evidence="2" id="KW-0816">Tricarboxylic acid cycle</keyword>
<evidence type="ECO:0000256" key="6">
    <source>
        <dbReference type="SAM" id="MobiDB-lite"/>
    </source>
</evidence>
<dbReference type="GO" id="GO:0016615">
    <property type="term" value="F:malate dehydrogenase activity"/>
    <property type="evidence" value="ECO:0007669"/>
    <property type="project" value="InterPro"/>
</dbReference>
<evidence type="ECO:0000256" key="1">
    <source>
        <dbReference type="ARBA" id="ARBA00009613"/>
    </source>
</evidence>
<dbReference type="InterPro" id="IPR036291">
    <property type="entry name" value="NAD(P)-bd_dom_sf"/>
</dbReference>
<gene>
    <name evidence="7" type="primary">MDH1B</name>
</gene>
<evidence type="ECO:0000256" key="2">
    <source>
        <dbReference type="ARBA" id="ARBA00022532"/>
    </source>
</evidence>
<accession>A0A8C0MRP3</accession>
<dbReference type="PANTHER" id="PTHR23382">
    <property type="entry name" value="MALATE DEHYDROGENASE"/>
    <property type="match status" value="1"/>
</dbReference>
<dbReference type="Ensembl" id="ENSCAFT00030018114.1">
    <property type="protein sequence ID" value="ENSCAFP00030015817.1"/>
    <property type="gene ID" value="ENSCAFG00030009802.1"/>
</dbReference>
<dbReference type="AlphaFoldDB" id="A0A8C0MRP3"/>
<keyword evidence="4" id="KW-0520">NAD</keyword>
<dbReference type="GO" id="GO:0006099">
    <property type="term" value="P:tricarboxylic acid cycle"/>
    <property type="evidence" value="ECO:0007669"/>
    <property type="project" value="UniProtKB-KW"/>
</dbReference>
<comment type="similarity">
    <text evidence="1">Belongs to the LDH/MDH superfamily. MDH type 2 family.</text>
</comment>
<reference evidence="7" key="1">
    <citation type="submission" date="2019-03" db="EMBL/GenBank/DDBJ databases">
        <authorList>
            <person name="Warren W.C."/>
            <person name="Johnson G.S."/>
        </authorList>
    </citation>
    <scope>NUCLEOTIDE SEQUENCE [LARGE SCALE GENOMIC DNA]</scope>
    <source>
        <strain evidence="7">Basenji</strain>
    </source>
</reference>
<dbReference type="SUPFAM" id="SSF51735">
    <property type="entry name" value="NAD(P)-binding Rossmann-fold domains"/>
    <property type="match status" value="1"/>
</dbReference>
<name>A0A8C0MRP3_CANLF</name>
<organism evidence="7 8">
    <name type="scientific">Canis lupus familiaris</name>
    <name type="common">Dog</name>
    <name type="synonym">Canis familiaris</name>
    <dbReference type="NCBI Taxonomy" id="9615"/>
    <lineage>
        <taxon>Eukaryota</taxon>
        <taxon>Metazoa</taxon>
        <taxon>Chordata</taxon>
        <taxon>Craniata</taxon>
        <taxon>Vertebrata</taxon>
        <taxon>Euteleostomi</taxon>
        <taxon>Mammalia</taxon>
        <taxon>Eutheria</taxon>
        <taxon>Laurasiatheria</taxon>
        <taxon>Carnivora</taxon>
        <taxon>Caniformia</taxon>
        <taxon>Canidae</taxon>
        <taxon>Canis</taxon>
    </lineage>
</organism>
<feature type="region of interest" description="Disordered" evidence="6">
    <location>
        <begin position="566"/>
        <end position="592"/>
    </location>
</feature>
<dbReference type="Gene3D" id="3.40.50.720">
    <property type="entry name" value="NAD(P)-binding Rossmann-like Domain"/>
    <property type="match status" value="1"/>
</dbReference>